<evidence type="ECO:0000313" key="1">
    <source>
        <dbReference type="EMBL" id="KJV26402.1"/>
    </source>
</evidence>
<dbReference type="PATRIC" id="fig|345309.4.peg.3583"/>
<dbReference type="Gene3D" id="3.40.190.10">
    <property type="entry name" value="Periplasmic binding protein-like II"/>
    <property type="match status" value="1"/>
</dbReference>
<proteinExistence type="predicted"/>
<comment type="caution">
    <text evidence="1">The sequence shown here is derived from an EMBL/GenBank/DDBJ whole genome shotgun (WGS) entry which is preliminary data.</text>
</comment>
<gene>
    <name evidence="1" type="ORF">VI08_18865</name>
</gene>
<protein>
    <submittedName>
        <fullName evidence="1">4,5-dihydroxyphthalate decarboxylase</fullName>
    </submittedName>
</protein>
<reference evidence="1 2" key="1">
    <citation type="submission" date="2015-03" db="EMBL/GenBank/DDBJ databases">
        <title>Draft genome sequence of Luteibacter yeojuensis strain SU11.</title>
        <authorList>
            <person name="Sulaiman J."/>
            <person name="Priya K."/>
            <person name="Chan K.-G."/>
        </authorList>
    </citation>
    <scope>NUCLEOTIDE SEQUENCE [LARGE SCALE GENOMIC DNA]</scope>
    <source>
        <strain evidence="1 2">SU11</strain>
    </source>
</reference>
<organism evidence="1 2">
    <name type="scientific">Luteibacter yeojuensis</name>
    <dbReference type="NCBI Taxonomy" id="345309"/>
    <lineage>
        <taxon>Bacteria</taxon>
        <taxon>Pseudomonadati</taxon>
        <taxon>Pseudomonadota</taxon>
        <taxon>Gammaproteobacteria</taxon>
        <taxon>Lysobacterales</taxon>
        <taxon>Rhodanobacteraceae</taxon>
        <taxon>Luteibacter</taxon>
    </lineage>
</organism>
<accession>A0A0F3K5X5</accession>
<evidence type="ECO:0000313" key="2">
    <source>
        <dbReference type="Proteomes" id="UP000033651"/>
    </source>
</evidence>
<name>A0A0F3K5X5_9GAMM</name>
<dbReference type="Proteomes" id="UP000033651">
    <property type="component" value="Unassembled WGS sequence"/>
</dbReference>
<dbReference type="AlphaFoldDB" id="A0A0F3K5X5"/>
<keyword evidence="2" id="KW-1185">Reference proteome</keyword>
<sequence>MDGTVPIEGAAARFHTSRIVTEIFEGMVRRRAYDVSELGLTYFLRTFTGEDSPFLLIPVFPNRAFRHGAVYINRHSGIRGVADLAGKRIGELALYGHDSGLVSKGILGDEHGFDPASAQWLIGGIDFPMEPIDFVAHPVPPGIDVRWCGKEVDLGKMLDDGEIDALFTADIPACVLQGSPNVGRLFDDYATVERDYYRRTGIFPIMHGVAVTRELATKAPGIVMAVYHAFCEAKAQTAERYVKGMTFNNMATMLPWFTQLVGDDRALLGDDWWPYGIEANRDALEAVLRYHHEQGLTPRQYGIEEIFVPSLLDT</sequence>
<dbReference type="EMBL" id="JZRB01000058">
    <property type="protein sequence ID" value="KJV26402.1"/>
    <property type="molecule type" value="Genomic_DNA"/>
</dbReference>
<dbReference type="SUPFAM" id="SSF53850">
    <property type="entry name" value="Periplasmic binding protein-like II"/>
    <property type="match status" value="1"/>
</dbReference>